<comment type="caution">
    <text evidence="1">The sequence shown here is derived from an EMBL/GenBank/DDBJ whole genome shotgun (WGS) entry which is preliminary data.</text>
</comment>
<dbReference type="Proteomes" id="UP000018141">
    <property type="component" value="Unassembled WGS sequence"/>
</dbReference>
<organism evidence="1 2">
    <name type="scientific">Bacteroides pectinophilus CAG:437</name>
    <dbReference type="NCBI Taxonomy" id="1263051"/>
    <lineage>
        <taxon>Bacteria</taxon>
        <taxon>Bacillati</taxon>
        <taxon>Bacillota</taxon>
        <taxon>Clostridia</taxon>
        <taxon>Eubacteriales</taxon>
    </lineage>
</organism>
<dbReference type="AlphaFoldDB" id="R7A8V2"/>
<accession>R7A8V2</accession>
<dbReference type="EMBL" id="CBHH010000044">
    <property type="protein sequence ID" value="CDD57213.1"/>
    <property type="molecule type" value="Genomic_DNA"/>
</dbReference>
<evidence type="ECO:0000313" key="2">
    <source>
        <dbReference type="Proteomes" id="UP000018141"/>
    </source>
</evidence>
<sequence length="149" mass="16924">MMRKNKAVKILRNTKKTALLIYAAAFILLIVAGVRVSGITKEAVRGNDRHKPYEFYELYNDFSNHDYARLQEKVHTNIALGANPGSDEKQLYDFALSYEAAVNYYMYTKNGMNDKAQACRTDFSEHEGAITRKLLLDALEDVKSTYGIS</sequence>
<evidence type="ECO:0000313" key="1">
    <source>
        <dbReference type="EMBL" id="CDD57213.1"/>
    </source>
</evidence>
<reference evidence="1" key="1">
    <citation type="submission" date="2012-11" db="EMBL/GenBank/DDBJ databases">
        <title>Dependencies among metagenomic species, viruses, plasmids and units of genetic variation.</title>
        <authorList>
            <person name="Nielsen H.B."/>
            <person name="Almeida M."/>
            <person name="Juncker A.S."/>
            <person name="Rasmussen S."/>
            <person name="Li J."/>
            <person name="Sunagawa S."/>
            <person name="Plichta D."/>
            <person name="Gautier L."/>
            <person name="Le Chatelier E."/>
            <person name="Peletier E."/>
            <person name="Bonde I."/>
            <person name="Nielsen T."/>
            <person name="Manichanh C."/>
            <person name="Arumugam M."/>
            <person name="Batto J."/>
            <person name="Santos M.B.Q.D."/>
            <person name="Blom N."/>
            <person name="Borruel N."/>
            <person name="Burgdorf K.S."/>
            <person name="Boumezbeur F."/>
            <person name="Casellas F."/>
            <person name="Dore J."/>
            <person name="Guarner F."/>
            <person name="Hansen T."/>
            <person name="Hildebrand F."/>
            <person name="Kaas R.S."/>
            <person name="Kennedy S."/>
            <person name="Kristiansen K."/>
            <person name="Kultima J.R."/>
            <person name="Leonard P."/>
            <person name="Levenez F."/>
            <person name="Lund O."/>
            <person name="Moumen B."/>
            <person name="Le Paslier D."/>
            <person name="Pons N."/>
            <person name="Pedersen O."/>
            <person name="Prifti E."/>
            <person name="Qin J."/>
            <person name="Raes J."/>
            <person name="Tap J."/>
            <person name="Tims S."/>
            <person name="Ussery D.W."/>
            <person name="Yamada T."/>
            <person name="MetaHit consortium"/>
            <person name="Renault P."/>
            <person name="Sicheritz-Ponten T."/>
            <person name="Bork P."/>
            <person name="Wang J."/>
            <person name="Brunak S."/>
            <person name="Ehrlich S.D."/>
        </authorList>
    </citation>
    <scope>NUCLEOTIDE SEQUENCE [LARGE SCALE GENOMIC DNA]</scope>
</reference>
<proteinExistence type="predicted"/>
<gene>
    <name evidence="1" type="ORF">BN656_01492</name>
</gene>
<protein>
    <submittedName>
        <fullName evidence="1">Uncharacterized protein</fullName>
    </submittedName>
</protein>
<name>R7A8V2_9FIRM</name>